<protein>
    <submittedName>
        <fullName evidence="5">Outer membrane beta-barrel protein</fullName>
    </submittedName>
</protein>
<reference evidence="5 6" key="1">
    <citation type="submission" date="2023-06" db="EMBL/GenBank/DDBJ databases">
        <title>Pelomonas sp. APW6 16S ribosomal RNA gene genome sequencing and assembly.</title>
        <authorList>
            <person name="Woo H."/>
        </authorList>
    </citation>
    <scope>NUCLEOTIDE SEQUENCE [LARGE SCALE GENOMIC DNA]</scope>
    <source>
        <strain evidence="5 6">APW6</strain>
    </source>
</reference>
<organism evidence="5 6">
    <name type="scientific">Roseateles subflavus</name>
    <dbReference type="NCBI Taxonomy" id="3053353"/>
    <lineage>
        <taxon>Bacteria</taxon>
        <taxon>Pseudomonadati</taxon>
        <taxon>Pseudomonadota</taxon>
        <taxon>Betaproteobacteria</taxon>
        <taxon>Burkholderiales</taxon>
        <taxon>Sphaerotilaceae</taxon>
        <taxon>Roseateles</taxon>
    </lineage>
</organism>
<evidence type="ECO:0000313" key="5">
    <source>
        <dbReference type="EMBL" id="MDL5034216.1"/>
    </source>
</evidence>
<evidence type="ECO:0000256" key="2">
    <source>
        <dbReference type="ARBA" id="ARBA00022729"/>
    </source>
</evidence>
<comment type="caution">
    <text evidence="5">The sequence shown here is derived from an EMBL/GenBank/DDBJ whole genome shotgun (WGS) entry which is preliminary data.</text>
</comment>
<name>A0ABT7LMX1_9BURK</name>
<feature type="signal peptide" evidence="3">
    <location>
        <begin position="1"/>
        <end position="28"/>
    </location>
</feature>
<feature type="domain" description="Outer membrane protein beta-barrel" evidence="4">
    <location>
        <begin position="17"/>
        <end position="187"/>
    </location>
</feature>
<keyword evidence="6" id="KW-1185">Reference proteome</keyword>
<comment type="subcellular location">
    <subcellularLocation>
        <location evidence="1">Cell outer membrane</location>
    </subcellularLocation>
</comment>
<gene>
    <name evidence="5" type="ORF">QRD43_20110</name>
</gene>
<dbReference type="Gene3D" id="2.40.160.20">
    <property type="match status" value="1"/>
</dbReference>
<dbReference type="SUPFAM" id="SSF56925">
    <property type="entry name" value="OMPA-like"/>
    <property type="match status" value="1"/>
</dbReference>
<evidence type="ECO:0000256" key="3">
    <source>
        <dbReference type="SAM" id="SignalP"/>
    </source>
</evidence>
<dbReference type="Pfam" id="PF13505">
    <property type="entry name" value="OMP_b-brl"/>
    <property type="match status" value="1"/>
</dbReference>
<dbReference type="Proteomes" id="UP001238603">
    <property type="component" value="Unassembled WGS sequence"/>
</dbReference>
<feature type="chain" id="PRO_5046351711" evidence="3">
    <location>
        <begin position="29"/>
        <end position="187"/>
    </location>
</feature>
<accession>A0ABT7LMX1</accession>
<evidence type="ECO:0000313" key="6">
    <source>
        <dbReference type="Proteomes" id="UP001238603"/>
    </source>
</evidence>
<dbReference type="InterPro" id="IPR011250">
    <property type="entry name" value="OMP/PagP_B-barrel"/>
</dbReference>
<sequence length="187" mass="19795">MNAKHITRIITTAAGGSLLALASFTAHAADKEQGFYMGADVGRTKQNLSAGAQTSDRNSGSLNLYGGYQIDKHFAVELGYTDLGKAKIGDTSAKTKALNADLLAGTALTPELSVYGRLGAARYDRDFSVGSSDHTMGFKVGAGLEYKLSEQLSLRGEVTRYNNIPTADGQGFGRTANNVSAGLKYRF</sequence>
<keyword evidence="2 3" id="KW-0732">Signal</keyword>
<dbReference type="RefSeq" id="WP_285984290.1">
    <property type="nucleotide sequence ID" value="NZ_JASVDS010000007.1"/>
</dbReference>
<dbReference type="EMBL" id="JASVDS010000007">
    <property type="protein sequence ID" value="MDL5034216.1"/>
    <property type="molecule type" value="Genomic_DNA"/>
</dbReference>
<evidence type="ECO:0000256" key="1">
    <source>
        <dbReference type="ARBA" id="ARBA00004442"/>
    </source>
</evidence>
<proteinExistence type="predicted"/>
<dbReference type="InterPro" id="IPR027385">
    <property type="entry name" value="Beta-barrel_OMP"/>
</dbReference>
<evidence type="ECO:0000259" key="4">
    <source>
        <dbReference type="Pfam" id="PF13505"/>
    </source>
</evidence>